<accession>A0AAD8GZY9</accession>
<dbReference type="AlphaFoldDB" id="A0AAD8GZY9"/>
<name>A0AAD8GZY9_9APIA</name>
<gene>
    <name evidence="1" type="ORF">POM88_050341</name>
</gene>
<protein>
    <submittedName>
        <fullName evidence="1">Uncharacterized protein</fullName>
    </submittedName>
</protein>
<dbReference type="Proteomes" id="UP001237642">
    <property type="component" value="Unassembled WGS sequence"/>
</dbReference>
<dbReference type="EMBL" id="JAUIZM010000011">
    <property type="protein sequence ID" value="KAK1357085.1"/>
    <property type="molecule type" value="Genomic_DNA"/>
</dbReference>
<reference evidence="1" key="2">
    <citation type="submission" date="2023-05" db="EMBL/GenBank/DDBJ databases">
        <authorList>
            <person name="Schelkunov M.I."/>
        </authorList>
    </citation>
    <scope>NUCLEOTIDE SEQUENCE</scope>
    <source>
        <strain evidence="1">Hsosn_3</strain>
        <tissue evidence="1">Leaf</tissue>
    </source>
</reference>
<sequence length="164" mass="18418">MQVSDLINCGVYVFSTEIFSAIQDVSKHREDKVTYFFADTYETLDIKKNGYHDAENEVQQETDDAQDRVLSGKLSETSGYAGSDLYDDKTYRASLHQICFHGFCFIKCRQGVAANRMGVNAASCLVIEDSLSPGKERNTVRGILYLPSILFCVVYDYNSTTMLA</sequence>
<comment type="caution">
    <text evidence="1">The sequence shown here is derived from an EMBL/GenBank/DDBJ whole genome shotgun (WGS) entry which is preliminary data.</text>
</comment>
<evidence type="ECO:0000313" key="2">
    <source>
        <dbReference type="Proteomes" id="UP001237642"/>
    </source>
</evidence>
<dbReference type="InterPro" id="IPR029044">
    <property type="entry name" value="Nucleotide-diphossugar_trans"/>
</dbReference>
<evidence type="ECO:0000313" key="1">
    <source>
        <dbReference type="EMBL" id="KAK1357085.1"/>
    </source>
</evidence>
<organism evidence="1 2">
    <name type="scientific">Heracleum sosnowskyi</name>
    <dbReference type="NCBI Taxonomy" id="360622"/>
    <lineage>
        <taxon>Eukaryota</taxon>
        <taxon>Viridiplantae</taxon>
        <taxon>Streptophyta</taxon>
        <taxon>Embryophyta</taxon>
        <taxon>Tracheophyta</taxon>
        <taxon>Spermatophyta</taxon>
        <taxon>Magnoliopsida</taxon>
        <taxon>eudicotyledons</taxon>
        <taxon>Gunneridae</taxon>
        <taxon>Pentapetalae</taxon>
        <taxon>asterids</taxon>
        <taxon>campanulids</taxon>
        <taxon>Apiales</taxon>
        <taxon>Apiaceae</taxon>
        <taxon>Apioideae</taxon>
        <taxon>apioid superclade</taxon>
        <taxon>Tordylieae</taxon>
        <taxon>Tordyliinae</taxon>
        <taxon>Heracleum</taxon>
    </lineage>
</organism>
<keyword evidence="2" id="KW-1185">Reference proteome</keyword>
<dbReference type="Gene3D" id="3.90.550.10">
    <property type="entry name" value="Spore Coat Polysaccharide Biosynthesis Protein SpsA, Chain A"/>
    <property type="match status" value="1"/>
</dbReference>
<proteinExistence type="predicted"/>
<reference evidence="1" key="1">
    <citation type="submission" date="2023-02" db="EMBL/GenBank/DDBJ databases">
        <title>Genome of toxic invasive species Heracleum sosnowskyi carries increased number of genes despite the absence of recent whole-genome duplications.</title>
        <authorList>
            <person name="Schelkunov M."/>
            <person name="Shtratnikova V."/>
            <person name="Makarenko M."/>
            <person name="Klepikova A."/>
            <person name="Omelchenko D."/>
            <person name="Novikova G."/>
            <person name="Obukhova E."/>
            <person name="Bogdanov V."/>
            <person name="Penin A."/>
            <person name="Logacheva M."/>
        </authorList>
    </citation>
    <scope>NUCLEOTIDE SEQUENCE</scope>
    <source>
        <strain evidence="1">Hsosn_3</strain>
        <tissue evidence="1">Leaf</tissue>
    </source>
</reference>